<name>A0A6M3JT81_9ZZZZ</name>
<reference evidence="2" key="1">
    <citation type="submission" date="2020-03" db="EMBL/GenBank/DDBJ databases">
        <title>The deep terrestrial virosphere.</title>
        <authorList>
            <person name="Holmfeldt K."/>
            <person name="Nilsson E."/>
            <person name="Simone D."/>
            <person name="Lopez-Fernandez M."/>
            <person name="Wu X."/>
            <person name="de Brujin I."/>
            <person name="Lundin D."/>
            <person name="Andersson A."/>
            <person name="Bertilsson S."/>
            <person name="Dopson M."/>
        </authorList>
    </citation>
    <scope>NUCLEOTIDE SEQUENCE</scope>
    <source>
        <strain evidence="2">MM415A02429</strain>
        <strain evidence="1">MM415B00664</strain>
    </source>
</reference>
<sequence>MYPPPQTNDIQELRQWCEEFHDYLMRTGQQLGGWENIESDAQASPTWQDLIDDMEDGILRRI</sequence>
<gene>
    <name evidence="2" type="ORF">MM415A02429_0008</name>
    <name evidence="1" type="ORF">MM415B00664_0024</name>
</gene>
<organism evidence="2">
    <name type="scientific">viral metagenome</name>
    <dbReference type="NCBI Taxonomy" id="1070528"/>
    <lineage>
        <taxon>unclassified sequences</taxon>
        <taxon>metagenomes</taxon>
        <taxon>organismal metagenomes</taxon>
    </lineage>
</organism>
<proteinExistence type="predicted"/>
<protein>
    <submittedName>
        <fullName evidence="2">Uncharacterized protein</fullName>
    </submittedName>
</protein>
<evidence type="ECO:0000313" key="2">
    <source>
        <dbReference type="EMBL" id="QJA73213.1"/>
    </source>
</evidence>
<evidence type="ECO:0000313" key="1">
    <source>
        <dbReference type="EMBL" id="QJA63033.1"/>
    </source>
</evidence>
<accession>A0A6M3JT81</accession>
<dbReference type="AlphaFoldDB" id="A0A6M3JT81"/>
<dbReference type="EMBL" id="MT141488">
    <property type="protein sequence ID" value="QJA63033.1"/>
    <property type="molecule type" value="Genomic_DNA"/>
</dbReference>
<dbReference type="EMBL" id="MT142010">
    <property type="protein sequence ID" value="QJA73213.1"/>
    <property type="molecule type" value="Genomic_DNA"/>
</dbReference>